<organism evidence="2 3">
    <name type="scientific">Brassica napus</name>
    <name type="common">Rape</name>
    <dbReference type="NCBI Taxonomy" id="3708"/>
    <lineage>
        <taxon>Eukaryota</taxon>
        <taxon>Viridiplantae</taxon>
        <taxon>Streptophyta</taxon>
        <taxon>Embryophyta</taxon>
        <taxon>Tracheophyta</taxon>
        <taxon>Spermatophyta</taxon>
        <taxon>Magnoliopsida</taxon>
        <taxon>eudicotyledons</taxon>
        <taxon>Gunneridae</taxon>
        <taxon>Pentapetalae</taxon>
        <taxon>rosids</taxon>
        <taxon>malvids</taxon>
        <taxon>Brassicales</taxon>
        <taxon>Brassicaceae</taxon>
        <taxon>Brassiceae</taxon>
        <taxon>Brassica</taxon>
    </lineage>
</organism>
<gene>
    <name evidence="2" type="ORF">HID58_037680</name>
</gene>
<comment type="caution">
    <text evidence="2">The sequence shown here is derived from an EMBL/GenBank/DDBJ whole genome shotgun (WGS) entry which is preliminary data.</text>
</comment>
<proteinExistence type="predicted"/>
<dbReference type="EMBL" id="JAGKQM010000010">
    <property type="protein sequence ID" value="KAH0905853.1"/>
    <property type="molecule type" value="Genomic_DNA"/>
</dbReference>
<dbReference type="Proteomes" id="UP000824890">
    <property type="component" value="Unassembled WGS sequence"/>
</dbReference>
<feature type="region of interest" description="Disordered" evidence="1">
    <location>
        <begin position="1"/>
        <end position="38"/>
    </location>
</feature>
<evidence type="ECO:0000313" key="3">
    <source>
        <dbReference type="Proteomes" id="UP000824890"/>
    </source>
</evidence>
<keyword evidence="3" id="KW-1185">Reference proteome</keyword>
<reference evidence="2 3" key="1">
    <citation type="submission" date="2021-05" db="EMBL/GenBank/DDBJ databases">
        <title>Genome Assembly of Synthetic Allotetraploid Brassica napus Reveals Homoeologous Exchanges between Subgenomes.</title>
        <authorList>
            <person name="Davis J.T."/>
        </authorList>
    </citation>
    <scope>NUCLEOTIDE SEQUENCE [LARGE SCALE GENOMIC DNA]</scope>
    <source>
        <strain evidence="3">cv. Da-Ae</strain>
        <tissue evidence="2">Seedling</tissue>
    </source>
</reference>
<accession>A0ABQ8BMF8</accession>
<name>A0ABQ8BMF8_BRANA</name>
<sequence>MSRQRSLRGKEMVRRNDEEKMVRRNDVKGMSRRRSLREKEIADETVAVEDVKGSLPEKLFATDRYPCERINMYSAIDNLRARTERHGGDGPIVEVLLWKPSVLGVLSYPSFA</sequence>
<protein>
    <submittedName>
        <fullName evidence="2">Uncharacterized protein</fullName>
    </submittedName>
</protein>
<feature type="compositionally biased region" description="Basic and acidic residues" evidence="1">
    <location>
        <begin position="8"/>
        <end position="29"/>
    </location>
</feature>
<evidence type="ECO:0000313" key="2">
    <source>
        <dbReference type="EMBL" id="KAH0905853.1"/>
    </source>
</evidence>
<evidence type="ECO:0000256" key="1">
    <source>
        <dbReference type="SAM" id="MobiDB-lite"/>
    </source>
</evidence>